<dbReference type="Proteomes" id="UP000032930">
    <property type="component" value="Chromosome"/>
</dbReference>
<dbReference type="RefSeq" id="WP_046337104.1">
    <property type="nucleotide sequence ID" value="NZ_CAWMEF010000001.1"/>
</dbReference>
<name>A0A0B6XCF7_XENBV</name>
<accession>A0A0B6XCF7</accession>
<evidence type="ECO:0000313" key="1">
    <source>
        <dbReference type="EMBL" id="CDM90443.1"/>
    </source>
</evidence>
<gene>
    <name evidence="1" type="ORF">XBW1_3086</name>
</gene>
<evidence type="ECO:0000313" key="2">
    <source>
        <dbReference type="Proteomes" id="UP000032930"/>
    </source>
</evidence>
<dbReference type="EMBL" id="FO818637">
    <property type="protein sequence ID" value="CDM90443.1"/>
    <property type="molecule type" value="Genomic_DNA"/>
</dbReference>
<dbReference type="AlphaFoldDB" id="A0A0B6XCF7"/>
<dbReference type="KEGG" id="xbv:XBW1_3086"/>
<proteinExistence type="predicted"/>
<organism evidence="1 2">
    <name type="scientific">Xenorhabdus bovienii</name>
    <name type="common">Xenorhabdus nematophila subsp. bovienii</name>
    <dbReference type="NCBI Taxonomy" id="40576"/>
    <lineage>
        <taxon>Bacteria</taxon>
        <taxon>Pseudomonadati</taxon>
        <taxon>Pseudomonadota</taxon>
        <taxon>Gammaproteobacteria</taxon>
        <taxon>Enterobacterales</taxon>
        <taxon>Morganellaceae</taxon>
        <taxon>Xenorhabdus</taxon>
    </lineage>
</organism>
<protein>
    <submittedName>
        <fullName evidence="1">Uncharacterized protein</fullName>
    </submittedName>
</protein>
<reference evidence="1 2" key="1">
    <citation type="submission" date="2014-02" db="EMBL/GenBank/DDBJ databases">
        <authorList>
            <person name="Genoscope - CEA"/>
        </authorList>
    </citation>
    <scope>NUCLEOTIDE SEQUENCE [LARGE SCALE GENOMIC DNA]</scope>
    <source>
        <strain evidence="1 2">CS03</strain>
    </source>
</reference>
<sequence>MDKPVNRILINREGIQNMLGGISRTTFYRKREEWKSQGTPFPEPDSDYHPIQGGALYKYDEVMRFFESKGYLTQDNM</sequence>